<dbReference type="Gene3D" id="1.10.287.1490">
    <property type="match status" value="1"/>
</dbReference>
<reference evidence="2 3" key="2">
    <citation type="submission" date="2018-11" db="EMBL/GenBank/DDBJ databases">
        <authorList>
            <consortium name="Pathogen Informatics"/>
        </authorList>
    </citation>
    <scope>NUCLEOTIDE SEQUENCE [LARGE SCALE GENOMIC DNA]</scope>
</reference>
<evidence type="ECO:0000256" key="1">
    <source>
        <dbReference type="SAM" id="Coils"/>
    </source>
</evidence>
<dbReference type="AlphaFoldDB" id="A0A0M3J8V8"/>
<protein>
    <submittedName>
        <fullName evidence="4">t-SNARE coiled-coil homology domain-containing protein</fullName>
    </submittedName>
</protein>
<keyword evidence="3" id="KW-1185">Reference proteome</keyword>
<evidence type="ECO:0000313" key="4">
    <source>
        <dbReference type="WBParaSite" id="ASIM_0000401701-mRNA-1"/>
    </source>
</evidence>
<dbReference type="EMBL" id="UYRR01006272">
    <property type="protein sequence ID" value="VDK22485.1"/>
    <property type="molecule type" value="Genomic_DNA"/>
</dbReference>
<feature type="coiled-coil region" evidence="1">
    <location>
        <begin position="5"/>
        <end position="81"/>
    </location>
</feature>
<organism evidence="4">
    <name type="scientific">Anisakis simplex</name>
    <name type="common">Herring worm</name>
    <dbReference type="NCBI Taxonomy" id="6269"/>
    <lineage>
        <taxon>Eukaryota</taxon>
        <taxon>Metazoa</taxon>
        <taxon>Ecdysozoa</taxon>
        <taxon>Nematoda</taxon>
        <taxon>Chromadorea</taxon>
        <taxon>Rhabditida</taxon>
        <taxon>Spirurina</taxon>
        <taxon>Ascaridomorpha</taxon>
        <taxon>Ascaridoidea</taxon>
        <taxon>Anisakidae</taxon>
        <taxon>Anisakis</taxon>
        <taxon>Anisakis simplex complex</taxon>
    </lineage>
</organism>
<sequence>MQRRLAEQTEQIDELTDKVGATMSQLQTLMQDIEMMDEHYARAYARCQHLTDKLKQRTEEIAALKLEMSELKAQLAYQKRAVAILQDAGDSSESQAVQLIEQCTEMSTDLERIHTKVDSLNGICATNSAQLDELRDEHEARTEAAVKRATSMNQLMQQQTAAIDSNCGTIHRTYVFFYLYFCCF</sequence>
<keyword evidence="1" id="KW-0175">Coiled coil</keyword>
<evidence type="ECO:0000313" key="2">
    <source>
        <dbReference type="EMBL" id="VDK22485.1"/>
    </source>
</evidence>
<dbReference type="WBParaSite" id="ASIM_0000401701-mRNA-1">
    <property type="protein sequence ID" value="ASIM_0000401701-mRNA-1"/>
    <property type="gene ID" value="ASIM_0000401701"/>
</dbReference>
<dbReference type="OrthoDB" id="3176171at2759"/>
<dbReference type="SUPFAM" id="SSF90257">
    <property type="entry name" value="Myosin rod fragments"/>
    <property type="match status" value="1"/>
</dbReference>
<accession>A0A0M3J8V8</accession>
<evidence type="ECO:0000313" key="3">
    <source>
        <dbReference type="Proteomes" id="UP000267096"/>
    </source>
</evidence>
<reference evidence="4" key="1">
    <citation type="submission" date="2017-02" db="UniProtKB">
        <authorList>
            <consortium name="WormBaseParasite"/>
        </authorList>
    </citation>
    <scope>IDENTIFICATION</scope>
</reference>
<proteinExistence type="predicted"/>
<dbReference type="Proteomes" id="UP000267096">
    <property type="component" value="Unassembled WGS sequence"/>
</dbReference>
<gene>
    <name evidence="2" type="ORF">ASIM_LOCUS3844</name>
</gene>
<name>A0A0M3J8V8_ANISI</name>